<keyword evidence="1" id="KW-0433">Leucine-rich repeat</keyword>
<accession>A0ABR1CSP1</accession>
<dbReference type="PANTHER" id="PTHR48051:SF45">
    <property type="entry name" value="LEUCINE-RICH REPEAT PROTEIN SHOC-2-LIKE"/>
    <property type="match status" value="1"/>
</dbReference>
<dbReference type="InterPro" id="IPR055071">
    <property type="entry name" value="RA_PHLPP-like"/>
</dbReference>
<dbReference type="SMART" id="SM00369">
    <property type="entry name" value="LRR_TYP"/>
    <property type="match status" value="7"/>
</dbReference>
<keyword evidence="2" id="KW-0479">Metal-binding</keyword>
<evidence type="ECO:0000256" key="2">
    <source>
        <dbReference type="ARBA" id="ARBA00022723"/>
    </source>
</evidence>
<keyword evidence="7" id="KW-1185">Reference proteome</keyword>
<dbReference type="Gene3D" id="3.80.10.10">
    <property type="entry name" value="Ribonuclease Inhibitor"/>
    <property type="match status" value="3"/>
</dbReference>
<dbReference type="SUPFAM" id="SSF50729">
    <property type="entry name" value="PH domain-like"/>
    <property type="match status" value="1"/>
</dbReference>
<evidence type="ECO:0000313" key="7">
    <source>
        <dbReference type="Proteomes" id="UP001303046"/>
    </source>
</evidence>
<dbReference type="Pfam" id="PF00560">
    <property type="entry name" value="LRR_1"/>
    <property type="match status" value="2"/>
</dbReference>
<dbReference type="Proteomes" id="UP001303046">
    <property type="component" value="Unassembled WGS sequence"/>
</dbReference>
<dbReference type="PRINTS" id="PR00019">
    <property type="entry name" value="LEURICHRPT"/>
</dbReference>
<dbReference type="InterPro" id="IPR001611">
    <property type="entry name" value="Leu-rich_rpt"/>
</dbReference>
<evidence type="ECO:0000256" key="4">
    <source>
        <dbReference type="SAM" id="MobiDB-lite"/>
    </source>
</evidence>
<dbReference type="SMART" id="SM00364">
    <property type="entry name" value="LRR_BAC"/>
    <property type="match status" value="6"/>
</dbReference>
<dbReference type="SUPFAM" id="SSF52058">
    <property type="entry name" value="L domain-like"/>
    <property type="match status" value="2"/>
</dbReference>
<dbReference type="Pfam" id="PF13855">
    <property type="entry name" value="LRR_8"/>
    <property type="match status" value="2"/>
</dbReference>
<evidence type="ECO:0000256" key="3">
    <source>
        <dbReference type="ARBA" id="ARBA00022737"/>
    </source>
</evidence>
<dbReference type="PANTHER" id="PTHR48051">
    <property type="match status" value="1"/>
</dbReference>
<keyword evidence="3" id="KW-0677">Repeat</keyword>
<dbReference type="EMBL" id="JAVFWL010000003">
    <property type="protein sequence ID" value="KAK6741351.1"/>
    <property type="molecule type" value="Genomic_DNA"/>
</dbReference>
<reference evidence="6 7" key="1">
    <citation type="submission" date="2023-08" db="EMBL/GenBank/DDBJ databases">
        <title>A Necator americanus chromosomal reference genome.</title>
        <authorList>
            <person name="Ilik V."/>
            <person name="Petrzelkova K.J."/>
            <person name="Pardy F."/>
            <person name="Fuh T."/>
            <person name="Niatou-Singa F.S."/>
            <person name="Gouil Q."/>
            <person name="Baker L."/>
            <person name="Ritchie M.E."/>
            <person name="Jex A.R."/>
            <person name="Gazzola D."/>
            <person name="Li H."/>
            <person name="Toshio Fujiwara R."/>
            <person name="Zhan B."/>
            <person name="Aroian R.V."/>
            <person name="Pafco B."/>
            <person name="Schwarz E.M."/>
        </authorList>
    </citation>
    <scope>NUCLEOTIDE SEQUENCE [LARGE SCALE GENOMIC DNA]</scope>
    <source>
        <strain evidence="6 7">Aroian</strain>
        <tissue evidence="6">Whole animal</tissue>
    </source>
</reference>
<feature type="compositionally biased region" description="Basic and acidic residues" evidence="4">
    <location>
        <begin position="1"/>
        <end position="12"/>
    </location>
</feature>
<evidence type="ECO:0000313" key="6">
    <source>
        <dbReference type="EMBL" id="KAK6741351.1"/>
    </source>
</evidence>
<feature type="domain" description="PHLPP-like RA" evidence="5">
    <location>
        <begin position="32"/>
        <end position="117"/>
    </location>
</feature>
<dbReference type="InterPro" id="IPR032675">
    <property type="entry name" value="LRR_dom_sf"/>
</dbReference>
<feature type="region of interest" description="Disordered" evidence="4">
    <location>
        <begin position="1"/>
        <end position="32"/>
    </location>
</feature>
<dbReference type="PROSITE" id="PS51450">
    <property type="entry name" value="LRR"/>
    <property type="match status" value="5"/>
</dbReference>
<dbReference type="InterPro" id="IPR050216">
    <property type="entry name" value="LRR_domain-containing"/>
</dbReference>
<sequence>MISAEHNCDECPSKPGPSTKQPSSPSSASGRIRLFSPEGDRSALATISLDTTAVDLAKAYEVDSIYLQIGNLHIRNLSPKARPLLILREFLASLGHSENAILTRGTDLRFRHLIAFFLGRPVLQPNSVVRSEILVDMCDVRRGKLVHRWSRHKCLLYNGCLRIQKETGEDEVVGLSRCRVDVCDTRRGRCLRVQNSTSVILLRFDDSETLALWSTRCRQATTAQVGWLDDLTRLVSLTSLDLSSNRLSTFPLSITELINLRKLNMASNCIQTVPPNVRLLKRLTSLDLENNWISLLPPQLADCDQLIWLNLKFNRIKQVPEEILLRLPHLIEWSLAGNYIESVTTDQQTRINRLDLRRTSLCGCFRLPSSCFDQLTFLDIRDNCNVSTVHLTNMPSLQVLHCERLQLTSLHLNGQSLTHLHAHHNMLDCLIIMPVPLHLVFMDISYNNFESIPDWICDLPQIDCLRVNNNRLSAVPERLRHLNVSFNRLTSIPSVSGNIDRNRINTLRLSGNRLDESIVPILMKMRRMKVLDISHNKLRYFDDSALGSLTLLEELNLSSNELSTLSSSIFDLSALQVLRAHSNRVRTIPDLSASPSLQV</sequence>
<proteinExistence type="predicted"/>
<comment type="caution">
    <text evidence="6">The sequence shown here is derived from an EMBL/GenBank/DDBJ whole genome shotgun (WGS) entry which is preliminary data.</text>
</comment>
<organism evidence="6 7">
    <name type="scientific">Necator americanus</name>
    <name type="common">Human hookworm</name>
    <dbReference type="NCBI Taxonomy" id="51031"/>
    <lineage>
        <taxon>Eukaryota</taxon>
        <taxon>Metazoa</taxon>
        <taxon>Ecdysozoa</taxon>
        <taxon>Nematoda</taxon>
        <taxon>Chromadorea</taxon>
        <taxon>Rhabditida</taxon>
        <taxon>Rhabditina</taxon>
        <taxon>Rhabditomorpha</taxon>
        <taxon>Strongyloidea</taxon>
        <taxon>Ancylostomatidae</taxon>
        <taxon>Bunostominae</taxon>
        <taxon>Necator</taxon>
    </lineage>
</organism>
<dbReference type="Pfam" id="PF23010">
    <property type="entry name" value="RA_3"/>
    <property type="match status" value="1"/>
</dbReference>
<dbReference type="InterPro" id="IPR003591">
    <property type="entry name" value="Leu-rich_rpt_typical-subtyp"/>
</dbReference>
<evidence type="ECO:0000259" key="5">
    <source>
        <dbReference type="Pfam" id="PF23010"/>
    </source>
</evidence>
<name>A0ABR1CSP1_NECAM</name>
<evidence type="ECO:0000256" key="1">
    <source>
        <dbReference type="ARBA" id="ARBA00022614"/>
    </source>
</evidence>
<feature type="compositionally biased region" description="Low complexity" evidence="4">
    <location>
        <begin position="16"/>
        <end position="30"/>
    </location>
</feature>
<protein>
    <recommendedName>
        <fullName evidence="5">PHLPP-like RA domain-containing protein</fullName>
    </recommendedName>
</protein>
<gene>
    <name evidence="6" type="primary">Necator_chrIII.g10051</name>
    <name evidence="6" type="ORF">RB195_009286</name>
</gene>